<reference evidence="2" key="2">
    <citation type="journal article" date="2017" name="Nat. Plants">
        <title>The Aegilops tauschii genome reveals multiple impacts of transposons.</title>
        <authorList>
            <person name="Zhao G."/>
            <person name="Zou C."/>
            <person name="Li K."/>
            <person name="Wang K."/>
            <person name="Li T."/>
            <person name="Gao L."/>
            <person name="Zhang X."/>
            <person name="Wang H."/>
            <person name="Yang Z."/>
            <person name="Liu X."/>
            <person name="Jiang W."/>
            <person name="Mao L."/>
            <person name="Kong X."/>
            <person name="Jiao Y."/>
            <person name="Jia J."/>
        </authorList>
    </citation>
    <scope>NUCLEOTIDE SEQUENCE [LARGE SCALE GENOMIC DNA]</scope>
    <source>
        <strain evidence="2">cv. AL8/78</strain>
    </source>
</reference>
<name>A0A453N808_AEGTS</name>
<sequence length="61" mass="7077">KMLASCFTLNPEVTLRFSWLFLAKCLFSIKVSYSYQILMVFCYAAKSWKKLTSISATVHFL</sequence>
<dbReference type="AlphaFoldDB" id="A0A453N808"/>
<accession>A0A453N808</accession>
<dbReference type="Gramene" id="AET6Gv20268200.4">
    <property type="protein sequence ID" value="AET6Gv20268200.4"/>
    <property type="gene ID" value="AET6Gv20268200"/>
</dbReference>
<reference evidence="1" key="4">
    <citation type="submission" date="2019-03" db="UniProtKB">
        <authorList>
            <consortium name="EnsemblPlants"/>
        </authorList>
    </citation>
    <scope>IDENTIFICATION</scope>
</reference>
<reference evidence="1" key="5">
    <citation type="journal article" date="2021" name="G3 (Bethesda)">
        <title>Aegilops tauschii genome assembly Aet v5.0 features greater sequence contiguity and improved annotation.</title>
        <authorList>
            <person name="Wang L."/>
            <person name="Zhu T."/>
            <person name="Rodriguez J.C."/>
            <person name="Deal K.R."/>
            <person name="Dubcovsky J."/>
            <person name="McGuire P.E."/>
            <person name="Lux T."/>
            <person name="Spannagl M."/>
            <person name="Mayer K.F.X."/>
            <person name="Baldrich P."/>
            <person name="Meyers B.C."/>
            <person name="Huo N."/>
            <person name="Gu Y.Q."/>
            <person name="Zhou H."/>
            <person name="Devos K.M."/>
            <person name="Bennetzen J.L."/>
            <person name="Unver T."/>
            <person name="Budak H."/>
            <person name="Gulick P.J."/>
            <person name="Galiba G."/>
            <person name="Kalapos B."/>
            <person name="Nelson D.R."/>
            <person name="Li P."/>
            <person name="You F.M."/>
            <person name="Luo M.C."/>
            <person name="Dvorak J."/>
        </authorList>
    </citation>
    <scope>NUCLEOTIDE SEQUENCE [LARGE SCALE GENOMIC DNA]</scope>
    <source>
        <strain evidence="1">cv. AL8/78</strain>
    </source>
</reference>
<evidence type="ECO:0000313" key="2">
    <source>
        <dbReference type="Proteomes" id="UP000015105"/>
    </source>
</evidence>
<proteinExistence type="predicted"/>
<keyword evidence="2" id="KW-1185">Reference proteome</keyword>
<reference evidence="1" key="3">
    <citation type="journal article" date="2017" name="Nature">
        <title>Genome sequence of the progenitor of the wheat D genome Aegilops tauschii.</title>
        <authorList>
            <person name="Luo M.C."/>
            <person name="Gu Y.Q."/>
            <person name="Puiu D."/>
            <person name="Wang H."/>
            <person name="Twardziok S.O."/>
            <person name="Deal K.R."/>
            <person name="Huo N."/>
            <person name="Zhu T."/>
            <person name="Wang L."/>
            <person name="Wang Y."/>
            <person name="McGuire P.E."/>
            <person name="Liu S."/>
            <person name="Long H."/>
            <person name="Ramasamy R.K."/>
            <person name="Rodriguez J.C."/>
            <person name="Van S.L."/>
            <person name="Yuan L."/>
            <person name="Wang Z."/>
            <person name="Xia Z."/>
            <person name="Xiao L."/>
            <person name="Anderson O.D."/>
            <person name="Ouyang S."/>
            <person name="Liang Y."/>
            <person name="Zimin A.V."/>
            <person name="Pertea G."/>
            <person name="Qi P."/>
            <person name="Bennetzen J.L."/>
            <person name="Dai X."/>
            <person name="Dawson M.W."/>
            <person name="Muller H.G."/>
            <person name="Kugler K."/>
            <person name="Rivarola-Duarte L."/>
            <person name="Spannagl M."/>
            <person name="Mayer K.F.X."/>
            <person name="Lu F.H."/>
            <person name="Bevan M.W."/>
            <person name="Leroy P."/>
            <person name="Li P."/>
            <person name="You F.M."/>
            <person name="Sun Q."/>
            <person name="Liu Z."/>
            <person name="Lyons E."/>
            <person name="Wicker T."/>
            <person name="Salzberg S.L."/>
            <person name="Devos K.M."/>
            <person name="Dvorak J."/>
        </authorList>
    </citation>
    <scope>NUCLEOTIDE SEQUENCE [LARGE SCALE GENOMIC DNA]</scope>
    <source>
        <strain evidence="1">cv. AL8/78</strain>
    </source>
</reference>
<dbReference type="Proteomes" id="UP000015105">
    <property type="component" value="Chromosome 6D"/>
</dbReference>
<evidence type="ECO:0000313" key="1">
    <source>
        <dbReference type="EnsemblPlants" id="AET6Gv20268200.4"/>
    </source>
</evidence>
<protein>
    <submittedName>
        <fullName evidence="1">Glutamyl-tRNA amidotransferase subunit B</fullName>
    </submittedName>
</protein>
<organism evidence="1 2">
    <name type="scientific">Aegilops tauschii subsp. strangulata</name>
    <name type="common">Goatgrass</name>
    <dbReference type="NCBI Taxonomy" id="200361"/>
    <lineage>
        <taxon>Eukaryota</taxon>
        <taxon>Viridiplantae</taxon>
        <taxon>Streptophyta</taxon>
        <taxon>Embryophyta</taxon>
        <taxon>Tracheophyta</taxon>
        <taxon>Spermatophyta</taxon>
        <taxon>Magnoliopsida</taxon>
        <taxon>Liliopsida</taxon>
        <taxon>Poales</taxon>
        <taxon>Poaceae</taxon>
        <taxon>BOP clade</taxon>
        <taxon>Pooideae</taxon>
        <taxon>Triticodae</taxon>
        <taxon>Triticeae</taxon>
        <taxon>Triticinae</taxon>
        <taxon>Aegilops</taxon>
    </lineage>
</organism>
<reference evidence="2" key="1">
    <citation type="journal article" date="2014" name="Science">
        <title>Ancient hybridizations among the ancestral genomes of bread wheat.</title>
        <authorList>
            <consortium name="International Wheat Genome Sequencing Consortium,"/>
            <person name="Marcussen T."/>
            <person name="Sandve S.R."/>
            <person name="Heier L."/>
            <person name="Spannagl M."/>
            <person name="Pfeifer M."/>
            <person name="Jakobsen K.S."/>
            <person name="Wulff B.B."/>
            <person name="Steuernagel B."/>
            <person name="Mayer K.F."/>
            <person name="Olsen O.A."/>
        </authorList>
    </citation>
    <scope>NUCLEOTIDE SEQUENCE [LARGE SCALE GENOMIC DNA]</scope>
    <source>
        <strain evidence="2">cv. AL8/78</strain>
    </source>
</reference>
<dbReference type="EnsemblPlants" id="AET6Gv20268200.4">
    <property type="protein sequence ID" value="AET6Gv20268200.4"/>
    <property type="gene ID" value="AET6Gv20268200"/>
</dbReference>